<sequence>MEGGVDAQFWWSDPFENKLVRISAAIGDLGYRISFLLHLPHNPLESLFERYTVYNRRKKAYLGMESRTIEQIGLQRCADSACFNINWRDEAAVELLCAGVDLATRYLLNYRAMDADEMSLAFVLFYSVVILMEKMLRELAPTKVEFKCRSEAEVAPLAYSGSTAFRLLEAFRKLQLAYRTANLPPHICVSLMPVLAVGTAVVELLMYRLVQASSLASLDSEGIEIEDGYNMERGDWIMRQIVEKSCQCLIESPITDVVDAVNTLSFLAAKNAERFCGASLPNGRAGMKESLVTDGISPAVGGVAHPKPGIVDNCFENACLMEKAFVDSLVVCIDDMCSKDNTLLGSYWTANHVDREQLEDVFEACCRFIVAANILDVIYSKFESVFALMNSRGGTGIGVEHILASCRLMNSNSRRLSAPLLLLSRMVDLNRSITLRMPRVKAASDFVVVDVTESDDSSLTTSSHRNQDCAAIEMCPSSVSMLPEAGSCVMECEESAEHEWQRELAKVEGATASHQQLFPRQWTSLFVEDSFLEAFMPRVKAASDFVVVDVTESDGSSLTTSSHRNQDCAAIEMCPSSVSMLPEAGSCVMECEESAEHEWQRELAKVEGATASHQQLFPRQWTSLFVEDSFLEAFMPRVKAASDFVVVDVTESDGSSLTTSSHRNQDCAAIEMCPSSVSMLPEAGSCVMECEESAEHEWQRELAKVEGATASHQQLFPRQWTSLFVEDSFLEAFMPRVKLLRIL</sequence>
<gene>
    <name evidence="1" type="ORF">BcabD6B2_27830</name>
</gene>
<evidence type="ECO:0000313" key="2">
    <source>
        <dbReference type="Proteomes" id="UP001497744"/>
    </source>
</evidence>
<reference evidence="1 2" key="1">
    <citation type="submission" date="2021-06" db="EMBL/GenBank/DDBJ databases">
        <title>Genome sequence of Babesia caballi.</title>
        <authorList>
            <person name="Yamagishi J."/>
            <person name="Kidaka T."/>
            <person name="Ochi A."/>
        </authorList>
    </citation>
    <scope>NUCLEOTIDE SEQUENCE [LARGE SCALE GENOMIC DNA]</scope>
    <source>
        <strain evidence="1">USDA-D6B2</strain>
    </source>
</reference>
<dbReference type="AlphaFoldDB" id="A0AAV4LUC0"/>
<keyword evidence="2" id="KW-1185">Reference proteome</keyword>
<dbReference type="EMBL" id="BPLF01000002">
    <property type="protein sequence ID" value="GIX63348.1"/>
    <property type="molecule type" value="Genomic_DNA"/>
</dbReference>
<protein>
    <submittedName>
        <fullName evidence="1">Phosphatidylinositol 3-and 4-kinase family protein, putative</fullName>
    </submittedName>
</protein>
<dbReference type="Proteomes" id="UP001497744">
    <property type="component" value="Unassembled WGS sequence"/>
</dbReference>
<evidence type="ECO:0000313" key="1">
    <source>
        <dbReference type="EMBL" id="GIX63348.1"/>
    </source>
</evidence>
<accession>A0AAV4LUC0</accession>
<dbReference type="GeneID" id="94194829"/>
<dbReference type="RefSeq" id="XP_067715417.1">
    <property type="nucleotide sequence ID" value="XM_067859316.1"/>
</dbReference>
<name>A0AAV4LUC0_BABCB</name>
<proteinExistence type="predicted"/>
<comment type="caution">
    <text evidence="1">The sequence shown here is derived from an EMBL/GenBank/DDBJ whole genome shotgun (WGS) entry which is preliminary data.</text>
</comment>
<organism evidence="1 2">
    <name type="scientific">Babesia caballi</name>
    <dbReference type="NCBI Taxonomy" id="5871"/>
    <lineage>
        <taxon>Eukaryota</taxon>
        <taxon>Sar</taxon>
        <taxon>Alveolata</taxon>
        <taxon>Apicomplexa</taxon>
        <taxon>Aconoidasida</taxon>
        <taxon>Piroplasmida</taxon>
        <taxon>Babesiidae</taxon>
        <taxon>Babesia</taxon>
    </lineage>
</organism>